<evidence type="ECO:0000256" key="1">
    <source>
        <dbReference type="SAM" id="MobiDB-lite"/>
    </source>
</evidence>
<dbReference type="InterPro" id="IPR003399">
    <property type="entry name" value="Mce/MlaD"/>
</dbReference>
<proteinExistence type="predicted"/>
<evidence type="ECO:0000313" key="4">
    <source>
        <dbReference type="EMBL" id="MDX8153780.1"/>
    </source>
</evidence>
<dbReference type="Pfam" id="PF02470">
    <property type="entry name" value="MlaD"/>
    <property type="match status" value="1"/>
</dbReference>
<comment type="caution">
    <text evidence="4">The sequence shown here is derived from an EMBL/GenBank/DDBJ whole genome shotgun (WGS) entry which is preliminary data.</text>
</comment>
<dbReference type="InterPro" id="IPR052336">
    <property type="entry name" value="MlaD_Phospholipid_Transporter"/>
</dbReference>
<feature type="transmembrane region" description="Helical" evidence="2">
    <location>
        <begin position="20"/>
        <end position="38"/>
    </location>
</feature>
<gene>
    <name evidence="4" type="ORF">SK069_19440</name>
</gene>
<feature type="region of interest" description="Disordered" evidence="1">
    <location>
        <begin position="426"/>
        <end position="447"/>
    </location>
</feature>
<dbReference type="RefSeq" id="WP_319955929.1">
    <property type="nucleotide sequence ID" value="NZ_JAXAVX010000020.1"/>
</dbReference>
<keyword evidence="5" id="KW-1185">Reference proteome</keyword>
<feature type="compositionally biased region" description="Basic and acidic residues" evidence="1">
    <location>
        <begin position="490"/>
        <end position="499"/>
    </location>
</feature>
<evidence type="ECO:0000313" key="5">
    <source>
        <dbReference type="Proteomes" id="UP001277761"/>
    </source>
</evidence>
<sequence length="499" mass="52252">MPPVTIPTGRRARRRGARRGGLLGGALLLVAVVAAVLLRSGEDYELHARFANAGQLVRGGLVQVAGKTIGTIQAVTLTPDGQADVRFRITDDRYDPLREGTRISIRAVGQATLTNRYLDVGPGPDSAPALPNGAVVPATQTAGIVDLDQILNAVDPEMRRRIQGLVGRSAEVYAGTGAKRFNAMLRELDPAVGRIDALVGDLSRDRDEIERLIASAGKAAGAVGERSQALAAAIDGTSRTMAAVAAERGALGAALDRAPATLRQMRGTMASVAATATDLRPTLRLVPGPQPGLRALLRQVPTTLGASQGPIRQLSGLLPAVQRGLEALPRLEGDATAALRSTAKGLDDSQHILEGLRFYGSDLILGVINGLTGISSGQYNQFGKYLKLEFLQSPQTFLGGVAAPLVPNLTGALGLLPGVMNTATNQRNRCPGSNAPPAPDGSNPWYPKEGICDPTQSMSRLVNSPTAICRTQNDCVGDRRSLAPEPEPSDAARRAGSDR</sequence>
<feature type="region of interest" description="Disordered" evidence="1">
    <location>
        <begin position="473"/>
        <end position="499"/>
    </location>
</feature>
<dbReference type="PANTHER" id="PTHR33371:SF4">
    <property type="entry name" value="INTERMEMBRANE PHOSPHOLIPID TRANSPORT SYSTEM BINDING PROTEIN MLAD"/>
    <property type="match status" value="1"/>
</dbReference>
<reference evidence="4 5" key="1">
    <citation type="submission" date="2023-11" db="EMBL/GenBank/DDBJ databases">
        <authorList>
            <person name="Xu M."/>
            <person name="Jiang T."/>
        </authorList>
    </citation>
    <scope>NUCLEOTIDE SEQUENCE [LARGE SCALE GENOMIC DNA]</scope>
    <source>
        <strain evidence="4 5">SD</strain>
    </source>
</reference>
<accession>A0ABU4VQN5</accession>
<feature type="domain" description="Mce/MlaD" evidence="3">
    <location>
        <begin position="44"/>
        <end position="123"/>
    </location>
</feature>
<dbReference type="PANTHER" id="PTHR33371">
    <property type="entry name" value="INTERMEMBRANE PHOSPHOLIPID TRANSPORT SYSTEM BINDING PROTEIN MLAD-RELATED"/>
    <property type="match status" value="1"/>
</dbReference>
<dbReference type="Proteomes" id="UP001277761">
    <property type="component" value="Unassembled WGS sequence"/>
</dbReference>
<evidence type="ECO:0000259" key="3">
    <source>
        <dbReference type="Pfam" id="PF02470"/>
    </source>
</evidence>
<keyword evidence="2" id="KW-0472">Membrane</keyword>
<keyword evidence="2" id="KW-0812">Transmembrane</keyword>
<organism evidence="4 5">
    <name type="scientific">Patulibacter brassicae</name>
    <dbReference type="NCBI Taxonomy" id="1705717"/>
    <lineage>
        <taxon>Bacteria</taxon>
        <taxon>Bacillati</taxon>
        <taxon>Actinomycetota</taxon>
        <taxon>Thermoleophilia</taxon>
        <taxon>Solirubrobacterales</taxon>
        <taxon>Patulibacteraceae</taxon>
        <taxon>Patulibacter</taxon>
    </lineage>
</organism>
<protein>
    <submittedName>
        <fullName evidence="4">MlaD family protein</fullName>
    </submittedName>
</protein>
<keyword evidence="2" id="KW-1133">Transmembrane helix</keyword>
<dbReference type="EMBL" id="JAXAVX010000020">
    <property type="protein sequence ID" value="MDX8153780.1"/>
    <property type="molecule type" value="Genomic_DNA"/>
</dbReference>
<evidence type="ECO:0000256" key="2">
    <source>
        <dbReference type="SAM" id="Phobius"/>
    </source>
</evidence>
<name>A0ABU4VQN5_9ACTN</name>